<evidence type="ECO:0000313" key="2">
    <source>
        <dbReference type="EMBL" id="GGM93735.1"/>
    </source>
</evidence>
<dbReference type="InterPro" id="IPR024747">
    <property type="entry name" value="Pyridox_Oxase-rel"/>
</dbReference>
<dbReference type="Proteomes" id="UP000623461">
    <property type="component" value="Unassembled WGS sequence"/>
</dbReference>
<keyword evidence="3" id="KW-1185">Reference proteome</keyword>
<comment type="caution">
    <text evidence="2">The sequence shown here is derived from an EMBL/GenBank/DDBJ whole genome shotgun (WGS) entry which is preliminary data.</text>
</comment>
<dbReference type="Pfam" id="PF12900">
    <property type="entry name" value="Pyridox_ox_2"/>
    <property type="match status" value="1"/>
</dbReference>
<dbReference type="EMBL" id="BMNZ01000003">
    <property type="protein sequence ID" value="GGM93735.1"/>
    <property type="molecule type" value="Genomic_DNA"/>
</dbReference>
<evidence type="ECO:0000313" key="3">
    <source>
        <dbReference type="Proteomes" id="UP000623461"/>
    </source>
</evidence>
<dbReference type="InterPro" id="IPR012349">
    <property type="entry name" value="Split_barrel_FMN-bd"/>
</dbReference>
<dbReference type="Gene3D" id="2.30.110.10">
    <property type="entry name" value="Electron Transport, Fmn-binding Protein, Chain A"/>
    <property type="match status" value="1"/>
</dbReference>
<protein>
    <recommendedName>
        <fullName evidence="4">Pyridoxamine 5'-phosphate oxidase family protein</fullName>
    </recommendedName>
</protein>
<evidence type="ECO:0008006" key="4">
    <source>
        <dbReference type="Google" id="ProtNLM"/>
    </source>
</evidence>
<feature type="region of interest" description="Disordered" evidence="1">
    <location>
        <begin position="1"/>
        <end position="25"/>
    </location>
</feature>
<proteinExistence type="predicted"/>
<dbReference type="SUPFAM" id="SSF50475">
    <property type="entry name" value="FMN-binding split barrel"/>
    <property type="match status" value="1"/>
</dbReference>
<accession>A0ABQ2I0K2</accession>
<reference evidence="3" key="1">
    <citation type="journal article" date="2019" name="Int. J. Syst. Evol. Microbiol.">
        <title>The Global Catalogue of Microorganisms (GCM) 10K type strain sequencing project: providing services to taxonomists for standard genome sequencing and annotation.</title>
        <authorList>
            <consortium name="The Broad Institute Genomics Platform"/>
            <consortium name="The Broad Institute Genome Sequencing Center for Infectious Disease"/>
            <person name="Wu L."/>
            <person name="Ma J."/>
        </authorList>
    </citation>
    <scope>NUCLEOTIDE SEQUENCE [LARGE SCALE GENOMIC DNA]</scope>
    <source>
        <strain evidence="3">JCM 1365</strain>
    </source>
</reference>
<gene>
    <name evidence="2" type="ORF">GCM10009721_19720</name>
</gene>
<dbReference type="RefSeq" id="WP_052358304.1">
    <property type="nucleotide sequence ID" value="NZ_BMNZ01000003.1"/>
</dbReference>
<evidence type="ECO:0000256" key="1">
    <source>
        <dbReference type="SAM" id="MobiDB-lite"/>
    </source>
</evidence>
<organism evidence="2 3">
    <name type="scientific">Terrabacter tumescens</name>
    <dbReference type="NCBI Taxonomy" id="60443"/>
    <lineage>
        <taxon>Bacteria</taxon>
        <taxon>Bacillati</taxon>
        <taxon>Actinomycetota</taxon>
        <taxon>Actinomycetes</taxon>
        <taxon>Micrococcales</taxon>
        <taxon>Intrasporangiaceae</taxon>
        <taxon>Terrabacter</taxon>
    </lineage>
</organism>
<sequence length="170" mass="18611">MNMTSPSSHRVGPDRTRAPHAPRSNRRINYVDLTPTECQTLLESRDVGRIGWSAGHGPQIFPVSYACVADLIVFRTSPFGVLSELVRPTQVVFEVDELDATRHTGWSLIARGRCQAVASPALLTHLWTVDGAEPWAGGVRNVFIGITVERLTGRSFGSQRVPTAARRGAH</sequence>
<name>A0ABQ2I0K2_9MICO</name>